<organism evidence="1">
    <name type="scientific">Brachypodium distachyon</name>
    <name type="common">Purple false brome</name>
    <name type="synonym">Trachynia distachya</name>
    <dbReference type="NCBI Taxonomy" id="15368"/>
    <lineage>
        <taxon>Eukaryota</taxon>
        <taxon>Viridiplantae</taxon>
        <taxon>Streptophyta</taxon>
        <taxon>Embryophyta</taxon>
        <taxon>Tracheophyta</taxon>
        <taxon>Spermatophyta</taxon>
        <taxon>Magnoliopsida</taxon>
        <taxon>Liliopsida</taxon>
        <taxon>Poales</taxon>
        <taxon>Poaceae</taxon>
        <taxon>BOP clade</taxon>
        <taxon>Pooideae</taxon>
        <taxon>Stipodae</taxon>
        <taxon>Brachypodieae</taxon>
        <taxon>Brachypodium</taxon>
    </lineage>
</organism>
<protein>
    <submittedName>
        <fullName evidence="1 2">Uncharacterized protein</fullName>
    </submittedName>
</protein>
<name>A0A2K2CG88_BRADI</name>
<dbReference type="InParanoid" id="A0A2K2CG88"/>
<reference evidence="1" key="2">
    <citation type="submission" date="2017-06" db="EMBL/GenBank/DDBJ databases">
        <title>WGS assembly of Brachypodium distachyon.</title>
        <authorList>
            <consortium name="The International Brachypodium Initiative"/>
            <person name="Lucas S."/>
            <person name="Harmon-Smith M."/>
            <person name="Lail K."/>
            <person name="Tice H."/>
            <person name="Grimwood J."/>
            <person name="Bruce D."/>
            <person name="Barry K."/>
            <person name="Shu S."/>
            <person name="Lindquist E."/>
            <person name="Wang M."/>
            <person name="Pitluck S."/>
            <person name="Vogel J.P."/>
            <person name="Garvin D.F."/>
            <person name="Mockler T.C."/>
            <person name="Schmutz J."/>
            <person name="Rokhsar D."/>
            <person name="Bevan M.W."/>
        </authorList>
    </citation>
    <scope>NUCLEOTIDE SEQUENCE</scope>
    <source>
        <strain evidence="1">Bd21</strain>
    </source>
</reference>
<reference evidence="2" key="3">
    <citation type="submission" date="2018-08" db="UniProtKB">
        <authorList>
            <consortium name="EnsemblPlants"/>
        </authorList>
    </citation>
    <scope>IDENTIFICATION</scope>
    <source>
        <strain evidence="2">cv. Bd21</strain>
    </source>
</reference>
<sequence length="177" mass="19229">MLANDFGLGCQGCGRVAARSGHLGRGGVVSDPDLELKEPRELFRHETCLRLIHLIGLIPALLSGCVLRLTKPFKRGASSAPWDEIDFVSVFSGGVSPATVGKGHQQPATSARKKKTRVLFVFSFVLRSSLQISGDSCPDCILFVCVYLSRYLSLLPTRMNTDKCMPLGVHLQKKSLG</sequence>
<evidence type="ECO:0000313" key="3">
    <source>
        <dbReference type="Proteomes" id="UP000008810"/>
    </source>
</evidence>
<proteinExistence type="predicted"/>
<dbReference type="Gramene" id="PNT61039">
    <property type="protein sequence ID" value="PNT61039"/>
    <property type="gene ID" value="BRADI_5g09411v3"/>
</dbReference>
<dbReference type="Proteomes" id="UP000008810">
    <property type="component" value="Chromosome 5"/>
</dbReference>
<accession>A0A2K2CG88</accession>
<evidence type="ECO:0000313" key="1">
    <source>
        <dbReference type="EMBL" id="PNT61039.1"/>
    </source>
</evidence>
<reference evidence="1 2" key="1">
    <citation type="journal article" date="2010" name="Nature">
        <title>Genome sequencing and analysis of the model grass Brachypodium distachyon.</title>
        <authorList>
            <consortium name="International Brachypodium Initiative"/>
        </authorList>
    </citation>
    <scope>NUCLEOTIDE SEQUENCE [LARGE SCALE GENOMIC DNA]</scope>
    <source>
        <strain evidence="1 2">Bd21</strain>
    </source>
</reference>
<dbReference type="EnsemblPlants" id="PNT61039">
    <property type="protein sequence ID" value="PNT61039"/>
    <property type="gene ID" value="BRADI_5g09411v3"/>
</dbReference>
<keyword evidence="3" id="KW-1185">Reference proteome</keyword>
<dbReference type="EMBL" id="CM000884">
    <property type="protein sequence ID" value="PNT61039.1"/>
    <property type="molecule type" value="Genomic_DNA"/>
</dbReference>
<dbReference type="AlphaFoldDB" id="A0A2K2CG88"/>
<gene>
    <name evidence="1" type="ORF">BRADI_5g09411v3</name>
</gene>
<evidence type="ECO:0000313" key="2">
    <source>
        <dbReference type="EnsemblPlants" id="PNT61039"/>
    </source>
</evidence>